<keyword evidence="4" id="KW-1185">Reference proteome</keyword>
<feature type="region of interest" description="Disordered" evidence="1">
    <location>
        <begin position="93"/>
        <end position="169"/>
    </location>
</feature>
<organism evidence="3 4">
    <name type="scientific">Phialocephala subalpina</name>
    <dbReference type="NCBI Taxonomy" id="576137"/>
    <lineage>
        <taxon>Eukaryota</taxon>
        <taxon>Fungi</taxon>
        <taxon>Dikarya</taxon>
        <taxon>Ascomycota</taxon>
        <taxon>Pezizomycotina</taxon>
        <taxon>Leotiomycetes</taxon>
        <taxon>Helotiales</taxon>
        <taxon>Mollisiaceae</taxon>
        <taxon>Phialocephala</taxon>
        <taxon>Phialocephala fortinii species complex</taxon>
    </lineage>
</organism>
<reference evidence="3 4" key="1">
    <citation type="submission" date="2016-03" db="EMBL/GenBank/DDBJ databases">
        <authorList>
            <person name="Ploux O."/>
        </authorList>
    </citation>
    <scope>NUCLEOTIDE SEQUENCE [LARGE SCALE GENOMIC DNA]</scope>
    <source>
        <strain evidence="3 4">UAMH 11012</strain>
    </source>
</reference>
<evidence type="ECO:0000256" key="2">
    <source>
        <dbReference type="SAM" id="Phobius"/>
    </source>
</evidence>
<feature type="compositionally biased region" description="Polar residues" evidence="1">
    <location>
        <begin position="210"/>
        <end position="228"/>
    </location>
</feature>
<name>A0A1L7WSI8_9HELO</name>
<dbReference type="Proteomes" id="UP000184330">
    <property type="component" value="Unassembled WGS sequence"/>
</dbReference>
<dbReference type="EMBL" id="FJOG01000007">
    <property type="protein sequence ID" value="CZR55725.1"/>
    <property type="molecule type" value="Genomic_DNA"/>
</dbReference>
<evidence type="ECO:0000256" key="1">
    <source>
        <dbReference type="SAM" id="MobiDB-lite"/>
    </source>
</evidence>
<feature type="region of interest" description="Disordered" evidence="1">
    <location>
        <begin position="205"/>
        <end position="243"/>
    </location>
</feature>
<proteinExistence type="predicted"/>
<gene>
    <name evidence="3" type="ORF">PAC_05613</name>
</gene>
<feature type="transmembrane region" description="Helical" evidence="2">
    <location>
        <begin position="12"/>
        <end position="32"/>
    </location>
</feature>
<dbReference type="AlphaFoldDB" id="A0A1L7WSI8"/>
<sequence length="355" mass="38593">MTTAVSASQDVILIRFGVAELVVAMTVAYRLVMTCRWRWIANKSEEGAGARVTLCTEVGVRRQYGGKANSARRNQQQQLTIVGVTSLEFEKEGFAAEDQRPKNTAFGVGDTTADERGGSLDDNESAPSDNSNGSLEDRIVLLSDDDSSASKAEVNNGGLRAESTAADESLLDSPETAIDSTTPAPPNSDVWHDIDDFLETAERLRHSEQKPSTPDSVRLHTSSPSRASSEPLHDHTSTAGQCTVRARSEATMYCSARRHQPSLCARASPENQLSHEGRLHTGRGVVDERGLVGPARNQQEQQEEEDKDNDASYINESCAQRQSKDAGSSMESSNAKDTLYCSKERSYGRSTFSLT</sequence>
<keyword evidence="2" id="KW-0472">Membrane</keyword>
<evidence type="ECO:0000313" key="4">
    <source>
        <dbReference type="Proteomes" id="UP000184330"/>
    </source>
</evidence>
<feature type="compositionally biased region" description="Basic and acidic residues" evidence="1">
    <location>
        <begin position="273"/>
        <end position="290"/>
    </location>
</feature>
<keyword evidence="2" id="KW-0812">Transmembrane</keyword>
<feature type="region of interest" description="Disordered" evidence="1">
    <location>
        <begin position="266"/>
        <end position="340"/>
    </location>
</feature>
<dbReference type="OrthoDB" id="5380548at2759"/>
<feature type="compositionally biased region" description="Polar residues" evidence="1">
    <location>
        <begin position="125"/>
        <end position="134"/>
    </location>
</feature>
<protein>
    <submittedName>
        <fullName evidence="3">Uncharacterized protein</fullName>
    </submittedName>
</protein>
<keyword evidence="2" id="KW-1133">Transmembrane helix</keyword>
<feature type="compositionally biased region" description="Polar residues" evidence="1">
    <location>
        <begin position="312"/>
        <end position="336"/>
    </location>
</feature>
<evidence type="ECO:0000313" key="3">
    <source>
        <dbReference type="EMBL" id="CZR55725.1"/>
    </source>
</evidence>
<accession>A0A1L7WSI8</accession>